<proteinExistence type="predicted"/>
<dbReference type="PROSITE" id="PS51350">
    <property type="entry name" value="PTS_HPR_DOM"/>
    <property type="match status" value="1"/>
</dbReference>
<protein>
    <recommendedName>
        <fullName evidence="3">Phosphocarrier protein HPr</fullName>
    </recommendedName>
</protein>
<dbReference type="PRINTS" id="PR00107">
    <property type="entry name" value="PHOSPHOCPHPR"/>
</dbReference>
<name>A0ABP9GR30_9ACTN</name>
<dbReference type="PANTHER" id="PTHR33705:SF2">
    <property type="entry name" value="PHOSPHOCARRIER PROTEIN NPR"/>
    <property type="match status" value="1"/>
</dbReference>
<gene>
    <name evidence="7" type="ORF">GCM10023224_34520</name>
</gene>
<keyword evidence="5" id="KW-0598">Phosphotransferase system</keyword>
<sequence>MHRRVTIASPVGLHARPAALLAEAAARYEGPVRIAKVDDGEAGTPVDAASVLGLMALGARHGDEVELTADDGRILAELAELLADDHEGSPAGRAEGGPG</sequence>
<evidence type="ECO:0000256" key="3">
    <source>
        <dbReference type="ARBA" id="ARBA00020422"/>
    </source>
</evidence>
<dbReference type="Gene3D" id="3.30.1340.10">
    <property type="entry name" value="HPr-like"/>
    <property type="match status" value="1"/>
</dbReference>
<keyword evidence="4" id="KW-0963">Cytoplasm</keyword>
<keyword evidence="8" id="KW-1185">Reference proteome</keyword>
<evidence type="ECO:0000256" key="1">
    <source>
        <dbReference type="ARBA" id="ARBA00003681"/>
    </source>
</evidence>
<organism evidence="7 8">
    <name type="scientific">Streptomonospora halophila</name>
    <dbReference type="NCBI Taxonomy" id="427369"/>
    <lineage>
        <taxon>Bacteria</taxon>
        <taxon>Bacillati</taxon>
        <taxon>Actinomycetota</taxon>
        <taxon>Actinomycetes</taxon>
        <taxon>Streptosporangiales</taxon>
        <taxon>Nocardiopsidaceae</taxon>
        <taxon>Streptomonospora</taxon>
    </lineage>
</organism>
<evidence type="ECO:0000256" key="4">
    <source>
        <dbReference type="ARBA" id="ARBA00022490"/>
    </source>
</evidence>
<evidence type="ECO:0000313" key="8">
    <source>
        <dbReference type="Proteomes" id="UP001499993"/>
    </source>
</evidence>
<dbReference type="InterPro" id="IPR000032">
    <property type="entry name" value="HPr-like"/>
</dbReference>
<dbReference type="InterPro" id="IPR035895">
    <property type="entry name" value="HPr-like_sf"/>
</dbReference>
<comment type="caution">
    <text evidence="7">The sequence shown here is derived from an EMBL/GenBank/DDBJ whole genome shotgun (WGS) entry which is preliminary data.</text>
</comment>
<evidence type="ECO:0000313" key="7">
    <source>
        <dbReference type="EMBL" id="GAA4947830.1"/>
    </source>
</evidence>
<dbReference type="PROSITE" id="PS00369">
    <property type="entry name" value="PTS_HPR_HIS"/>
    <property type="match status" value="1"/>
</dbReference>
<dbReference type="InterPro" id="IPR050399">
    <property type="entry name" value="HPr"/>
</dbReference>
<comment type="function">
    <text evidence="1">General (non sugar-specific) component of the phosphoenolpyruvate-dependent sugar phosphotransferase system (sugar PTS). This major carbohydrate active-transport system catalyzes the phosphorylation of incoming sugar substrates concomitantly with their translocation across the cell membrane. The phosphoryl group from phosphoenolpyruvate (PEP) is transferred to the phosphoryl carrier protein HPr by enzyme I. Phospho-HPr then transfers it to the PTS EIIA domain.</text>
</comment>
<dbReference type="SUPFAM" id="SSF55594">
    <property type="entry name" value="HPr-like"/>
    <property type="match status" value="1"/>
</dbReference>
<dbReference type="Proteomes" id="UP001499993">
    <property type="component" value="Unassembled WGS sequence"/>
</dbReference>
<dbReference type="PANTHER" id="PTHR33705">
    <property type="entry name" value="PHOSPHOCARRIER PROTEIN HPR"/>
    <property type="match status" value="1"/>
</dbReference>
<comment type="subcellular location">
    <subcellularLocation>
        <location evidence="2">Cytoplasm</location>
    </subcellularLocation>
</comment>
<dbReference type="RefSeq" id="WP_345557441.1">
    <property type="nucleotide sequence ID" value="NZ_BAABIK010000019.1"/>
</dbReference>
<feature type="domain" description="HPr" evidence="6">
    <location>
        <begin position="1"/>
        <end position="94"/>
    </location>
</feature>
<dbReference type="NCBIfam" id="TIGR01003">
    <property type="entry name" value="PTS_HPr_family"/>
    <property type="match status" value="1"/>
</dbReference>
<reference evidence="8" key="1">
    <citation type="journal article" date="2019" name="Int. J. Syst. Evol. Microbiol.">
        <title>The Global Catalogue of Microorganisms (GCM) 10K type strain sequencing project: providing services to taxonomists for standard genome sequencing and annotation.</title>
        <authorList>
            <consortium name="The Broad Institute Genomics Platform"/>
            <consortium name="The Broad Institute Genome Sequencing Center for Infectious Disease"/>
            <person name="Wu L."/>
            <person name="Ma J."/>
        </authorList>
    </citation>
    <scope>NUCLEOTIDE SEQUENCE [LARGE SCALE GENOMIC DNA]</scope>
    <source>
        <strain evidence="8">JCM 18123</strain>
    </source>
</reference>
<evidence type="ECO:0000259" key="6">
    <source>
        <dbReference type="PROSITE" id="PS51350"/>
    </source>
</evidence>
<dbReference type="InterPro" id="IPR001020">
    <property type="entry name" value="PTS_HPr_His_P_site"/>
</dbReference>
<dbReference type="EMBL" id="BAABIK010000019">
    <property type="protein sequence ID" value="GAA4947830.1"/>
    <property type="molecule type" value="Genomic_DNA"/>
</dbReference>
<dbReference type="Pfam" id="PF00381">
    <property type="entry name" value="PTS-HPr"/>
    <property type="match status" value="1"/>
</dbReference>
<evidence type="ECO:0000256" key="2">
    <source>
        <dbReference type="ARBA" id="ARBA00004496"/>
    </source>
</evidence>
<accession>A0ABP9GR30</accession>
<evidence type="ECO:0000256" key="5">
    <source>
        <dbReference type="ARBA" id="ARBA00022683"/>
    </source>
</evidence>